<comment type="caution">
    <text evidence="1">The sequence shown here is derived from an EMBL/GenBank/DDBJ whole genome shotgun (WGS) entry which is preliminary data.</text>
</comment>
<dbReference type="InterPro" id="IPR027417">
    <property type="entry name" value="P-loop_NTPase"/>
</dbReference>
<dbReference type="GO" id="GO:0016740">
    <property type="term" value="F:transferase activity"/>
    <property type="evidence" value="ECO:0007669"/>
    <property type="project" value="UniProtKB-KW"/>
</dbReference>
<dbReference type="Pfam" id="PF13469">
    <property type="entry name" value="Sulfotransfer_3"/>
    <property type="match status" value="1"/>
</dbReference>
<dbReference type="AlphaFoldDB" id="A0A2P8FFP5"/>
<keyword evidence="1" id="KW-0808">Transferase</keyword>
<keyword evidence="2" id="KW-1185">Reference proteome</keyword>
<protein>
    <submittedName>
        <fullName evidence="1">Sulfotransferase family protein</fullName>
    </submittedName>
</protein>
<dbReference type="EMBL" id="PYGJ01000003">
    <property type="protein sequence ID" value="PSL20540.1"/>
    <property type="molecule type" value="Genomic_DNA"/>
</dbReference>
<accession>A0A2P8FFP5</accession>
<gene>
    <name evidence="1" type="ORF">CLV88_103187</name>
</gene>
<name>A0A2P8FFP5_9RHOB</name>
<sequence>MLARVPVRDKFLGCAIHTGHILVHLPEHMLDCPKPEDLSPLPPIFTLSAPRSCSSLFGIMLGEHPDVFGFPEMRLFAAATVGQLERRARLFRVFTLDGLYRAVAQLEFDGQTEAHIELAKNWLTKRQSWSTERLWTHLCEKVAPRTPLAKEPIYAAHSSFLARLNRTCPDARYIHLVRDPRSVSASIEAEFGMIKNRFGIRARWFVTGESVWNRCNRNILNFLATIPEDRKTTVHGEFLLNHSQEAFASVTKKFDLKLNPAILNDMMRPENGPFAFVGPASAPYGNDAKFLKNPAFRPQSANQLQQRIQLRPSTLALAKKLGYATDIGPQAHL</sequence>
<dbReference type="Gene3D" id="3.40.50.300">
    <property type="entry name" value="P-loop containing nucleotide triphosphate hydrolases"/>
    <property type="match status" value="1"/>
</dbReference>
<organism evidence="1 2">
    <name type="scientific">Shimia abyssi</name>
    <dbReference type="NCBI Taxonomy" id="1662395"/>
    <lineage>
        <taxon>Bacteria</taxon>
        <taxon>Pseudomonadati</taxon>
        <taxon>Pseudomonadota</taxon>
        <taxon>Alphaproteobacteria</taxon>
        <taxon>Rhodobacterales</taxon>
        <taxon>Roseobacteraceae</taxon>
    </lineage>
</organism>
<reference evidence="1 2" key="1">
    <citation type="submission" date="2018-03" db="EMBL/GenBank/DDBJ databases">
        <title>Genomic Encyclopedia of Archaeal and Bacterial Type Strains, Phase II (KMG-II): from individual species to whole genera.</title>
        <authorList>
            <person name="Goeker M."/>
        </authorList>
    </citation>
    <scope>NUCLEOTIDE SEQUENCE [LARGE SCALE GENOMIC DNA]</scope>
    <source>
        <strain evidence="1 2">DSM 100673</strain>
    </source>
</reference>
<evidence type="ECO:0000313" key="1">
    <source>
        <dbReference type="EMBL" id="PSL20540.1"/>
    </source>
</evidence>
<evidence type="ECO:0000313" key="2">
    <source>
        <dbReference type="Proteomes" id="UP000240418"/>
    </source>
</evidence>
<dbReference type="SUPFAM" id="SSF52540">
    <property type="entry name" value="P-loop containing nucleoside triphosphate hydrolases"/>
    <property type="match status" value="1"/>
</dbReference>
<proteinExistence type="predicted"/>
<dbReference type="Proteomes" id="UP000240418">
    <property type="component" value="Unassembled WGS sequence"/>
</dbReference>